<name>A0A834L1J0_ORYME</name>
<dbReference type="InterPro" id="IPR026797">
    <property type="entry name" value="HAUS_6"/>
</dbReference>
<accession>A0A834L1J0</accession>
<evidence type="ECO:0000313" key="2">
    <source>
        <dbReference type="EMBL" id="KAF6738311.1"/>
    </source>
</evidence>
<dbReference type="GO" id="GO:1990498">
    <property type="term" value="C:mitotic spindle microtubule"/>
    <property type="evidence" value="ECO:0007669"/>
    <property type="project" value="TreeGrafter"/>
</dbReference>
<dbReference type="EMBL" id="WKFB01000031">
    <property type="protein sequence ID" value="KAF6738311.1"/>
    <property type="molecule type" value="Genomic_DNA"/>
</dbReference>
<gene>
    <name evidence="2" type="ORF">FQA47_016943</name>
</gene>
<feature type="region of interest" description="Disordered" evidence="1">
    <location>
        <begin position="446"/>
        <end position="485"/>
    </location>
</feature>
<dbReference type="PANTHER" id="PTHR16151:SF2">
    <property type="entry name" value="HAUS AUGMIN-LIKE COMPLEX SUBUNIT 6"/>
    <property type="match status" value="1"/>
</dbReference>
<organism evidence="2 3">
    <name type="scientific">Oryzias melastigma</name>
    <name type="common">Marine medaka</name>
    <dbReference type="NCBI Taxonomy" id="30732"/>
    <lineage>
        <taxon>Eukaryota</taxon>
        <taxon>Metazoa</taxon>
        <taxon>Chordata</taxon>
        <taxon>Craniata</taxon>
        <taxon>Vertebrata</taxon>
        <taxon>Euteleostomi</taxon>
        <taxon>Actinopterygii</taxon>
        <taxon>Neopterygii</taxon>
        <taxon>Teleostei</taxon>
        <taxon>Neoteleostei</taxon>
        <taxon>Acanthomorphata</taxon>
        <taxon>Ovalentaria</taxon>
        <taxon>Atherinomorphae</taxon>
        <taxon>Beloniformes</taxon>
        <taxon>Adrianichthyidae</taxon>
        <taxon>Oryziinae</taxon>
        <taxon>Oryzias</taxon>
    </lineage>
</organism>
<proteinExistence type="predicted"/>
<feature type="compositionally biased region" description="Basic and acidic residues" evidence="1">
    <location>
        <begin position="319"/>
        <end position="330"/>
    </location>
</feature>
<dbReference type="GO" id="GO:0008017">
    <property type="term" value="F:microtubule binding"/>
    <property type="evidence" value="ECO:0007669"/>
    <property type="project" value="TreeGrafter"/>
</dbReference>
<comment type="caution">
    <text evidence="2">The sequence shown here is derived from an EMBL/GenBank/DDBJ whole genome shotgun (WGS) entry which is preliminary data.</text>
</comment>
<dbReference type="AlphaFoldDB" id="A0A834L1J0"/>
<feature type="region of interest" description="Disordered" evidence="1">
    <location>
        <begin position="319"/>
        <end position="361"/>
    </location>
</feature>
<dbReference type="GO" id="GO:0070652">
    <property type="term" value="C:HAUS complex"/>
    <property type="evidence" value="ECO:0007669"/>
    <property type="project" value="InterPro"/>
</dbReference>
<reference evidence="2" key="1">
    <citation type="journal article" name="BMC Genomics">
        <title>Long-read sequencing and de novo genome assembly of marine medaka (Oryzias melastigma).</title>
        <authorList>
            <person name="Liang P."/>
            <person name="Saqib H.S.A."/>
            <person name="Ni X."/>
            <person name="Shen Y."/>
        </authorList>
    </citation>
    <scope>NUCLEOTIDE SEQUENCE</scope>
    <source>
        <strain evidence="2">Bigg-433</strain>
    </source>
</reference>
<feature type="compositionally biased region" description="Polar residues" evidence="1">
    <location>
        <begin position="340"/>
        <end position="354"/>
    </location>
</feature>
<dbReference type="GO" id="GO:0051225">
    <property type="term" value="P:spindle assembly"/>
    <property type="evidence" value="ECO:0007669"/>
    <property type="project" value="InterPro"/>
</dbReference>
<evidence type="ECO:0000256" key="1">
    <source>
        <dbReference type="SAM" id="MobiDB-lite"/>
    </source>
</evidence>
<sequence length="485" mass="54540">MDTICGFLFLDWVFIQKMLLRLSQEKPTLNISTWDHDGWVPEVAAVPATSLDTAVKRSSLIRIRFMKAAVDQDRFLHNYQKQAQVIVKSMKEIRAEGAKYDKLEYQVTCEKSNKFLNFKVRSLWSDIEGMLSTIKEDQSAVESVLKGDVDRYVLDGTNRTLRIPRCLLEKVEKLPQQLTSGNVYEAGKLNLLCIVELMNHALRTLKEEHCQVSAASKPQISPEELQEKCRHMTHVLQDLCLIRQKISKEETPQLRFAIKDLEADWDRRWMDTLKETPLMSFLNNDPTLGFLSPMAPLCFEPAAESTYSSSVFSQFPAKLVEEKPPERESRQPVSPGVHTPISSSNGTVDSSGTPPTRAPHRKTSFDWLIESPPFPPQKAASPPIASVKKNTLPKAAPMKTQTQILDMECDNLADQLADAVASPGPVEGRDKGLDFEALLKTLSKDPFATRKQLPRTPESLINDVKSSWRKAGSRSEEELSSCGAE</sequence>
<dbReference type="PANTHER" id="PTHR16151">
    <property type="entry name" value="HAUS AUGMIN-LIKE COMPLEX SUBUNIT 6"/>
    <property type="match status" value="1"/>
</dbReference>
<evidence type="ECO:0000313" key="3">
    <source>
        <dbReference type="Proteomes" id="UP000646548"/>
    </source>
</evidence>
<protein>
    <submittedName>
        <fullName evidence="2">HAUS augmin-like complex subunit 6</fullName>
    </submittedName>
</protein>
<dbReference type="Proteomes" id="UP000646548">
    <property type="component" value="Unassembled WGS sequence"/>
</dbReference>